<protein>
    <submittedName>
        <fullName evidence="2">Uncharacterized protein</fullName>
    </submittedName>
</protein>
<dbReference type="AlphaFoldDB" id="A0A5A8DYK1"/>
<dbReference type="EMBL" id="VLTL01000012">
    <property type="protein sequence ID" value="KAA0170603.1"/>
    <property type="molecule type" value="Genomic_DNA"/>
</dbReference>
<reference evidence="2 3" key="1">
    <citation type="submission" date="2019-07" db="EMBL/GenBank/DDBJ databases">
        <title>Genomes of Cafeteria roenbergensis.</title>
        <authorList>
            <person name="Fischer M.G."/>
            <person name="Hackl T."/>
            <person name="Roman M."/>
        </authorList>
    </citation>
    <scope>NUCLEOTIDE SEQUENCE [LARGE SCALE GENOMIC DNA]</scope>
    <source>
        <strain evidence="2 3">RCC970-E3</strain>
    </source>
</reference>
<evidence type="ECO:0000313" key="2">
    <source>
        <dbReference type="EMBL" id="KAA0170603.1"/>
    </source>
</evidence>
<evidence type="ECO:0000313" key="3">
    <source>
        <dbReference type="Proteomes" id="UP000324907"/>
    </source>
</evidence>
<sequence length="289" mass="30894">MAASVSGSASLPSPGDLAHALAELEEQERRELEHRHDLERMASVLEAERSATAAARQEAILATKKLSEARAAVKEEAEGRIRAERAHEEDARQWDSAAQSLRGTIQELHDKYAPPRDLDRLRAELQQELEAPHAERVASLEAELEATRELLSASRRRFEALKAEFEAASASHANEAEARADAHRRETAELSAQVLALQEELDAAAADTSAREAKSRAAAAEARLEAAEAELEAARGAAAEAEGARERSAAEAAASKAEAEVAVADARRAAAAAERSRAAMTDESHPPGA</sequence>
<feature type="compositionally biased region" description="Low complexity" evidence="1">
    <location>
        <begin position="250"/>
        <end position="273"/>
    </location>
</feature>
<feature type="region of interest" description="Disordered" evidence="1">
    <location>
        <begin position="76"/>
        <end position="97"/>
    </location>
</feature>
<proteinExistence type="predicted"/>
<feature type="compositionally biased region" description="Basic and acidic residues" evidence="1">
    <location>
        <begin position="174"/>
        <end position="186"/>
    </location>
</feature>
<organism evidence="2 3">
    <name type="scientific">Cafeteria roenbergensis</name>
    <name type="common">Marine flagellate</name>
    <dbReference type="NCBI Taxonomy" id="33653"/>
    <lineage>
        <taxon>Eukaryota</taxon>
        <taxon>Sar</taxon>
        <taxon>Stramenopiles</taxon>
        <taxon>Bigyra</taxon>
        <taxon>Opalozoa</taxon>
        <taxon>Bicosoecida</taxon>
        <taxon>Cafeteriaceae</taxon>
        <taxon>Cafeteria</taxon>
    </lineage>
</organism>
<feature type="region of interest" description="Disordered" evidence="1">
    <location>
        <begin position="203"/>
        <end position="289"/>
    </location>
</feature>
<feature type="compositionally biased region" description="Basic and acidic residues" evidence="1">
    <location>
        <begin position="76"/>
        <end position="93"/>
    </location>
</feature>
<name>A0A5A8DYK1_CAFRO</name>
<dbReference type="Proteomes" id="UP000324907">
    <property type="component" value="Unassembled WGS sequence"/>
</dbReference>
<feature type="compositionally biased region" description="Basic and acidic residues" evidence="1">
    <location>
        <begin position="274"/>
        <end position="289"/>
    </location>
</feature>
<gene>
    <name evidence="2" type="ORF">FNF28_01365</name>
</gene>
<accession>A0A5A8DYK1</accession>
<comment type="caution">
    <text evidence="2">The sequence shown here is derived from an EMBL/GenBank/DDBJ whole genome shotgun (WGS) entry which is preliminary data.</text>
</comment>
<feature type="region of interest" description="Disordered" evidence="1">
    <location>
        <begin position="165"/>
        <end position="186"/>
    </location>
</feature>
<evidence type="ECO:0000256" key="1">
    <source>
        <dbReference type="SAM" id="MobiDB-lite"/>
    </source>
</evidence>